<reference evidence="2 3" key="1">
    <citation type="submission" date="2015-07" db="EMBL/GenBank/DDBJ databases">
        <title>The draft genome sequence of Leadbetterella sp. JN14-9.</title>
        <authorList>
            <person name="Liu Y."/>
            <person name="Du J."/>
            <person name="Shao Z."/>
        </authorList>
    </citation>
    <scope>NUCLEOTIDE SEQUENCE [LARGE SCALE GENOMIC DNA]</scope>
    <source>
        <strain evidence="2 3">JN14-9</strain>
    </source>
</reference>
<dbReference type="Proteomes" id="UP000050454">
    <property type="component" value="Unassembled WGS sequence"/>
</dbReference>
<organism evidence="2 3">
    <name type="scientific">Jiulongibacter sediminis</name>
    <dbReference type="NCBI Taxonomy" id="1605367"/>
    <lineage>
        <taxon>Bacteria</taxon>
        <taxon>Pseudomonadati</taxon>
        <taxon>Bacteroidota</taxon>
        <taxon>Cytophagia</taxon>
        <taxon>Cytophagales</taxon>
        <taxon>Leadbetterellaceae</taxon>
        <taxon>Jiulongibacter</taxon>
    </lineage>
</organism>
<dbReference type="Gene3D" id="2.60.40.3940">
    <property type="match status" value="1"/>
</dbReference>
<dbReference type="EMBL" id="LGTQ01000024">
    <property type="protein sequence ID" value="KPM46553.1"/>
    <property type="molecule type" value="Genomic_DNA"/>
</dbReference>
<proteinExistence type="predicted"/>
<dbReference type="Pfam" id="PF21882">
    <property type="entry name" value="Gp53-like_C"/>
    <property type="match status" value="1"/>
</dbReference>
<gene>
    <name evidence="2" type="ORF">AFM12_19375</name>
</gene>
<dbReference type="STRING" id="1605367.AFM12_19375"/>
<evidence type="ECO:0000313" key="2">
    <source>
        <dbReference type="EMBL" id="KPM46553.1"/>
    </source>
</evidence>
<protein>
    <recommendedName>
        <fullName evidence="1">Putative tail fiber protein gp53-like C-terminal domain-containing protein</fullName>
    </recommendedName>
</protein>
<comment type="caution">
    <text evidence="2">The sequence shown here is derived from an EMBL/GenBank/DDBJ whole genome shotgun (WGS) entry which is preliminary data.</text>
</comment>
<name>A0A0P7BZG7_9BACT</name>
<feature type="domain" description="Putative tail fiber protein gp53-like C-terminal" evidence="1">
    <location>
        <begin position="168"/>
        <end position="250"/>
    </location>
</feature>
<dbReference type="InterPro" id="IPR054075">
    <property type="entry name" value="Gp53-like_C"/>
</dbReference>
<accession>A0A0P7BZG7</accession>
<keyword evidence="3" id="KW-1185">Reference proteome</keyword>
<sequence length="250" mass="27498">MDSHRNIAMKTILSLILTLSLSLFGVGSTIAQYGQDFMKLESSTQGVRIPRLTTEARDTIPNPVAGLMILNTDDYCLDMYDGTQWTKNCGFEEASPTVLKAVKPHLPNAKISESGWTVDEQHIYSNKGLKVGINTATPEADLTVNGTLRAVSWYQQNTSPTGFARMGSIIIQWGRTTYENNNIKKVNFPISFSKLLSLTATVVETVNNTLASNKPAKIVKSTYADFEIGGTEVFSTGSNYPEVHWMAIGY</sequence>
<dbReference type="AlphaFoldDB" id="A0A0P7BZG7"/>
<evidence type="ECO:0000313" key="3">
    <source>
        <dbReference type="Proteomes" id="UP000050454"/>
    </source>
</evidence>
<evidence type="ECO:0000259" key="1">
    <source>
        <dbReference type="Pfam" id="PF21882"/>
    </source>
</evidence>